<feature type="binding site" evidence="12">
    <location>
        <position position="355"/>
    </location>
    <ligand>
        <name>Zn(2+)</name>
        <dbReference type="ChEBI" id="CHEBI:29105"/>
        <label>1</label>
    </ligand>
</feature>
<evidence type="ECO:0000256" key="9">
    <source>
        <dbReference type="ARBA" id="ARBA00023125"/>
    </source>
</evidence>
<dbReference type="PANTHER" id="PTHR30580">
    <property type="entry name" value="PRIMOSOMAL PROTEIN N"/>
    <property type="match status" value="1"/>
</dbReference>
<dbReference type="PROSITE" id="PS51192">
    <property type="entry name" value="HELICASE_ATP_BIND_1"/>
    <property type="match status" value="1"/>
</dbReference>
<dbReference type="GO" id="GO:0043138">
    <property type="term" value="F:3'-5' DNA helicase activity"/>
    <property type="evidence" value="ECO:0007669"/>
    <property type="project" value="UniProtKB-EC"/>
</dbReference>
<dbReference type="SMART" id="SM00487">
    <property type="entry name" value="DEXDc"/>
    <property type="match status" value="1"/>
</dbReference>
<dbReference type="EC" id="5.6.2.4" evidence="12"/>
<dbReference type="Gene3D" id="3.40.1440.60">
    <property type="entry name" value="PriA, 3(prime) DNA-binding domain"/>
    <property type="match status" value="1"/>
</dbReference>
<dbReference type="HAMAP" id="MF_00983">
    <property type="entry name" value="PriA"/>
    <property type="match status" value="1"/>
</dbReference>
<comment type="function">
    <text evidence="12">Initiates the restart of stalled replication forks, which reloads the replicative helicase on sites other than the origin of replication. Recognizes and binds to abandoned replication forks and remodels them to uncover a helicase loading site. Promotes assembly of the primosome at these replication forks.</text>
</comment>
<dbReference type="InterPro" id="IPR041222">
    <property type="entry name" value="PriA_3primeBD"/>
</dbReference>
<dbReference type="SUPFAM" id="SSF52540">
    <property type="entry name" value="P-loop containing nucleoside triphosphate hydrolases"/>
    <property type="match status" value="1"/>
</dbReference>
<evidence type="ECO:0000256" key="7">
    <source>
        <dbReference type="ARBA" id="ARBA00022833"/>
    </source>
</evidence>
<evidence type="ECO:0000256" key="4">
    <source>
        <dbReference type="ARBA" id="ARBA00022741"/>
    </source>
</evidence>
<evidence type="ECO:0000313" key="15">
    <source>
        <dbReference type="EMBL" id="VWL85476.1"/>
    </source>
</evidence>
<keyword evidence="7 12" id="KW-0862">Zinc</keyword>
<evidence type="ECO:0000256" key="8">
    <source>
        <dbReference type="ARBA" id="ARBA00022840"/>
    </source>
</evidence>
<keyword evidence="3 12" id="KW-0479">Metal-binding</keyword>
<dbReference type="GO" id="GO:0006310">
    <property type="term" value="P:DNA recombination"/>
    <property type="evidence" value="ECO:0007669"/>
    <property type="project" value="InterPro"/>
</dbReference>
<dbReference type="InterPro" id="IPR014001">
    <property type="entry name" value="Helicase_ATP-bd"/>
</dbReference>
<evidence type="ECO:0000256" key="1">
    <source>
        <dbReference type="ARBA" id="ARBA00022515"/>
    </source>
</evidence>
<keyword evidence="8 12" id="KW-0067">ATP-binding</keyword>
<dbReference type="AlphaFoldDB" id="A0A6I8M9I6"/>
<dbReference type="GO" id="GO:0003677">
    <property type="term" value="F:DNA binding"/>
    <property type="evidence" value="ECO:0007669"/>
    <property type="project" value="UniProtKB-UniRule"/>
</dbReference>
<dbReference type="GO" id="GO:0005524">
    <property type="term" value="F:ATP binding"/>
    <property type="evidence" value="ECO:0007669"/>
    <property type="project" value="UniProtKB-UniRule"/>
</dbReference>
<evidence type="ECO:0000256" key="5">
    <source>
        <dbReference type="ARBA" id="ARBA00022801"/>
    </source>
</evidence>
<keyword evidence="2 12" id="KW-0235">DNA replication</keyword>
<dbReference type="EMBL" id="CABWIB010000001">
    <property type="protein sequence ID" value="VWL85476.1"/>
    <property type="molecule type" value="Genomic_DNA"/>
</dbReference>
<keyword evidence="9 12" id="KW-0238">DNA-binding</keyword>
<keyword evidence="16" id="KW-1185">Reference proteome</keyword>
<dbReference type="RefSeq" id="WP_156683469.1">
    <property type="nucleotide sequence ID" value="NZ_CABWIB010000001.1"/>
</dbReference>
<feature type="binding site" evidence="12">
    <location>
        <position position="379"/>
    </location>
    <ligand>
        <name>Zn(2+)</name>
        <dbReference type="ChEBI" id="CHEBI:29105"/>
        <label>2</label>
    </ligand>
</feature>
<feature type="domain" description="Helicase C-terminal" evidence="14">
    <location>
        <begin position="387"/>
        <end position="544"/>
    </location>
</feature>
<keyword evidence="10 12" id="KW-0413">Isomerase</keyword>
<gene>
    <name evidence="12" type="primary">priA</name>
    <name evidence="15" type="ORF">OMES3154_00761</name>
</gene>
<dbReference type="PANTHER" id="PTHR30580:SF0">
    <property type="entry name" value="PRIMOSOMAL PROTEIN N"/>
    <property type="match status" value="1"/>
</dbReference>
<dbReference type="Gene3D" id="3.40.50.300">
    <property type="entry name" value="P-loop containing nucleotide triphosphate hydrolases"/>
    <property type="match status" value="2"/>
</dbReference>
<dbReference type="GO" id="GO:1990077">
    <property type="term" value="C:primosome complex"/>
    <property type="evidence" value="ECO:0007669"/>
    <property type="project" value="UniProtKB-UniRule"/>
</dbReference>
<dbReference type="NCBIfam" id="TIGR00595">
    <property type="entry name" value="priA"/>
    <property type="match status" value="1"/>
</dbReference>
<comment type="catalytic activity">
    <reaction evidence="12">
        <text>Couples ATP hydrolysis with the unwinding of duplex DNA by translocating in the 3'-5' direction.</text>
        <dbReference type="EC" id="5.6.2.4"/>
    </reaction>
</comment>
<dbReference type="InterPro" id="IPR011545">
    <property type="entry name" value="DEAD/DEAH_box_helicase_dom"/>
</dbReference>
<keyword evidence="6 12" id="KW-0347">Helicase</keyword>
<feature type="binding site" evidence="12">
    <location>
        <position position="392"/>
    </location>
    <ligand>
        <name>Zn(2+)</name>
        <dbReference type="ChEBI" id="CHEBI:29105"/>
        <label>1</label>
    </ligand>
</feature>
<evidence type="ECO:0000256" key="10">
    <source>
        <dbReference type="ARBA" id="ARBA00023235"/>
    </source>
</evidence>
<feature type="domain" description="Helicase ATP-binding" evidence="13">
    <location>
        <begin position="129"/>
        <end position="295"/>
    </location>
</feature>
<dbReference type="GO" id="GO:0016787">
    <property type="term" value="F:hydrolase activity"/>
    <property type="evidence" value="ECO:0007669"/>
    <property type="project" value="UniProtKB-KW"/>
</dbReference>
<comment type="catalytic activity">
    <reaction evidence="11 12">
        <text>ATP + H2O = ADP + phosphate + H(+)</text>
        <dbReference type="Rhea" id="RHEA:13065"/>
        <dbReference type="ChEBI" id="CHEBI:15377"/>
        <dbReference type="ChEBI" id="CHEBI:15378"/>
        <dbReference type="ChEBI" id="CHEBI:30616"/>
        <dbReference type="ChEBI" id="CHEBI:43474"/>
        <dbReference type="ChEBI" id="CHEBI:456216"/>
        <dbReference type="EC" id="5.6.2.4"/>
    </reaction>
</comment>
<evidence type="ECO:0000256" key="11">
    <source>
        <dbReference type="ARBA" id="ARBA00048988"/>
    </source>
</evidence>
<dbReference type="Pfam" id="PF17764">
    <property type="entry name" value="PriA_3primeBD"/>
    <property type="match status" value="1"/>
</dbReference>
<dbReference type="InterPro" id="IPR027417">
    <property type="entry name" value="P-loop_NTPase"/>
</dbReference>
<dbReference type="InterPro" id="IPR041236">
    <property type="entry name" value="PriA_C"/>
</dbReference>
<organism evidence="15 16">
    <name type="scientific">Oceanivirga miroungae</name>
    <dbReference type="NCBI Taxonomy" id="1130046"/>
    <lineage>
        <taxon>Bacteria</taxon>
        <taxon>Fusobacteriati</taxon>
        <taxon>Fusobacteriota</taxon>
        <taxon>Fusobacteriia</taxon>
        <taxon>Fusobacteriales</taxon>
        <taxon>Leptotrichiaceae</taxon>
        <taxon>Oceanivirga</taxon>
    </lineage>
</organism>
<keyword evidence="4 12" id="KW-0547">Nucleotide-binding</keyword>
<dbReference type="InterPro" id="IPR042115">
    <property type="entry name" value="PriA_3primeBD_sf"/>
</dbReference>
<dbReference type="Pfam" id="PF00270">
    <property type="entry name" value="DEAD"/>
    <property type="match status" value="1"/>
</dbReference>
<dbReference type="InterPro" id="IPR005259">
    <property type="entry name" value="PriA"/>
</dbReference>
<evidence type="ECO:0000259" key="14">
    <source>
        <dbReference type="PROSITE" id="PS51194"/>
    </source>
</evidence>
<feature type="binding site" evidence="12">
    <location>
        <position position="382"/>
    </location>
    <ligand>
        <name>Zn(2+)</name>
        <dbReference type="ChEBI" id="CHEBI:29105"/>
        <label>2</label>
    </ligand>
</feature>
<protein>
    <recommendedName>
        <fullName evidence="12">Replication restart protein PriA</fullName>
    </recommendedName>
    <alternativeName>
        <fullName evidence="12">ATP-dependent DNA helicase PriA</fullName>
        <ecNumber evidence="12">5.6.2.4</ecNumber>
    </alternativeName>
    <alternativeName>
        <fullName evidence="12">DNA 3'-5' helicase PriA</fullName>
    </alternativeName>
</protein>
<name>A0A6I8M9I6_9FUSO</name>
<comment type="cofactor">
    <cofactor evidence="12">
        <name>Zn(2+)</name>
        <dbReference type="ChEBI" id="CHEBI:29105"/>
    </cofactor>
    <text evidence="12">Binds 2 zinc ions per subunit.</text>
</comment>
<evidence type="ECO:0000313" key="16">
    <source>
        <dbReference type="Proteomes" id="UP000419017"/>
    </source>
</evidence>
<dbReference type="GO" id="GO:0006269">
    <property type="term" value="P:DNA replication, synthesis of primer"/>
    <property type="evidence" value="ECO:0007669"/>
    <property type="project" value="UniProtKB-KW"/>
</dbReference>
<reference evidence="15 16" key="1">
    <citation type="submission" date="2019-10" db="EMBL/GenBank/DDBJ databases">
        <authorList>
            <person name="Blom J."/>
        </authorList>
    </citation>
    <scope>NUCLEOTIDE SEQUENCE [LARGE SCALE GENOMIC DNA]</scope>
    <source>
        <strain evidence="15 16">ES3154-GLU</strain>
    </source>
</reference>
<dbReference type="FunFam" id="3.40.50.300:FF:000489">
    <property type="entry name" value="Primosome assembly protein PriA"/>
    <property type="match status" value="1"/>
</dbReference>
<accession>A0A6I8M9I6</accession>
<dbReference type="Proteomes" id="UP000419017">
    <property type="component" value="Unassembled WGS sequence"/>
</dbReference>
<feature type="binding site" evidence="12">
    <location>
        <position position="364"/>
    </location>
    <ligand>
        <name>Zn(2+)</name>
        <dbReference type="ChEBI" id="CHEBI:29105"/>
        <label>2</label>
    </ligand>
</feature>
<dbReference type="GO" id="GO:0006302">
    <property type="term" value="P:double-strand break repair"/>
    <property type="evidence" value="ECO:0007669"/>
    <property type="project" value="InterPro"/>
</dbReference>
<dbReference type="InterPro" id="IPR001650">
    <property type="entry name" value="Helicase_C-like"/>
</dbReference>
<evidence type="ECO:0000256" key="3">
    <source>
        <dbReference type="ARBA" id="ARBA00022723"/>
    </source>
</evidence>
<evidence type="ECO:0000256" key="6">
    <source>
        <dbReference type="ARBA" id="ARBA00022806"/>
    </source>
</evidence>
<feature type="binding site" evidence="12">
    <location>
        <position position="352"/>
    </location>
    <ligand>
        <name>Zn(2+)</name>
        <dbReference type="ChEBI" id="CHEBI:29105"/>
        <label>1</label>
    </ligand>
</feature>
<evidence type="ECO:0000256" key="2">
    <source>
        <dbReference type="ARBA" id="ARBA00022705"/>
    </source>
</evidence>
<feature type="binding site" evidence="12">
    <location>
        <position position="361"/>
    </location>
    <ligand>
        <name>Zn(2+)</name>
        <dbReference type="ChEBI" id="CHEBI:29105"/>
        <label>2</label>
    </ligand>
</feature>
<dbReference type="PROSITE" id="PS51194">
    <property type="entry name" value="HELICASE_CTER"/>
    <property type="match status" value="1"/>
</dbReference>
<comment type="subunit">
    <text evidence="12">Component of the replication restart primosome.</text>
</comment>
<keyword evidence="5 12" id="KW-0378">Hydrolase</keyword>
<evidence type="ECO:0000259" key="13">
    <source>
        <dbReference type="PROSITE" id="PS51192"/>
    </source>
</evidence>
<dbReference type="GO" id="GO:0008270">
    <property type="term" value="F:zinc ion binding"/>
    <property type="evidence" value="ECO:0007669"/>
    <property type="project" value="UniProtKB-UniRule"/>
</dbReference>
<evidence type="ECO:0000256" key="12">
    <source>
        <dbReference type="HAMAP-Rule" id="MF_00983"/>
    </source>
</evidence>
<feature type="binding site" evidence="12">
    <location>
        <position position="395"/>
    </location>
    <ligand>
        <name>Zn(2+)</name>
        <dbReference type="ChEBI" id="CHEBI:29105"/>
        <label>1</label>
    </ligand>
</feature>
<proteinExistence type="inferred from homology"/>
<dbReference type="Pfam" id="PF00271">
    <property type="entry name" value="Helicase_C"/>
    <property type="match status" value="1"/>
</dbReference>
<sequence>MFYYNIQVGKRNMLFTYKSEIEIENGTFCSVSLANKVNEGIVVGKVNVDEKKLDYEIKEILEVKKDKLNKNLFSLINFIHSYYLEPYSSLIPLIDYSRENSEEKINEVISNKEYEKFKLNDEQQKVSDDIVNSSEMFHLINGVTGSGKTIVYMDIIRKALIEDKSVIFIIPEISLTPQFLKRLNDAFKDELAIWHSKLSEKKKEEYRKSLKIGEKKILLGTRSCIFQEVKNLAYIIIDEEQSSSYKQENRPRYHLKNVAIKRVMLENAKLILGSATPSYETTYHVKNGLIKQHNILNRYNNVAMPEYIIVDLNKYDSYLTDELIKNINEKIEKKEQVIILLNRKAYSIAIKCNDCKVIQECKKCTYNLTYYAKKNILKCKQCETTYKYKQSCSNCNSQNLIKLGYGTEKLEEELCEIFDENRILRMDSDTMNTNKKILKAYNEFLDYKYDILIGTSIIAKGFHFPNVTLVCILNADELSNIPSFKIQEKTFELITQAAGRSGRADKKGYVIIQSFNKDSDLIKAVISNDYEYMYNSQMETRRQLNFPPFTKAIKILITDKNEKRLLEFSNKLYIKVYGALNELASITALNDEYIYMVSNRYRKNIIMYFEKANENKVKRILKNIIDNLDVKSSMKVLVDVDPT</sequence>
<dbReference type="GO" id="GO:0006270">
    <property type="term" value="P:DNA replication initiation"/>
    <property type="evidence" value="ECO:0007669"/>
    <property type="project" value="TreeGrafter"/>
</dbReference>
<dbReference type="Pfam" id="PF18074">
    <property type="entry name" value="PriA_C"/>
    <property type="match status" value="1"/>
</dbReference>
<dbReference type="SMART" id="SM00490">
    <property type="entry name" value="HELICc"/>
    <property type="match status" value="1"/>
</dbReference>
<comment type="similarity">
    <text evidence="12">Belongs to the helicase family. PriA subfamily.</text>
</comment>
<keyword evidence="1 12" id="KW-0639">Primosome</keyword>